<evidence type="ECO:0000256" key="9">
    <source>
        <dbReference type="ARBA" id="ARBA00023098"/>
    </source>
</evidence>
<dbReference type="UniPathway" id="UPA00094"/>
<dbReference type="SUPFAM" id="SSF51735">
    <property type="entry name" value="NAD(P)-binding Rossmann-fold domains"/>
    <property type="match status" value="1"/>
</dbReference>
<name>A0A099W7N8_9LIST</name>
<dbReference type="NCBIfam" id="TIGR01830">
    <property type="entry name" value="3oxo_ACP_reduc"/>
    <property type="match status" value="1"/>
</dbReference>
<dbReference type="InterPro" id="IPR036291">
    <property type="entry name" value="NAD(P)-bd_dom_sf"/>
</dbReference>
<dbReference type="PRINTS" id="PR00081">
    <property type="entry name" value="GDHRDH"/>
</dbReference>
<feature type="binding site" evidence="13">
    <location>
        <position position="188"/>
    </location>
    <ligand>
        <name>NADP(+)</name>
        <dbReference type="ChEBI" id="CHEBI:58349"/>
    </ligand>
</feature>
<dbReference type="InterPro" id="IPR057326">
    <property type="entry name" value="KR_dom"/>
</dbReference>
<protein>
    <recommendedName>
        <fullName evidence="14">3-oxoacyl-[acyl-carrier-protein] reductase</fullName>
        <ecNumber evidence="14">1.1.1.100</ecNumber>
    </recommendedName>
</protein>
<dbReference type="eggNOG" id="COG1028">
    <property type="taxonomic scope" value="Bacteria"/>
</dbReference>
<dbReference type="InterPro" id="IPR002347">
    <property type="entry name" value="SDR_fam"/>
</dbReference>
<keyword evidence="9 14" id="KW-0443">Lipid metabolism</keyword>
<evidence type="ECO:0000256" key="1">
    <source>
        <dbReference type="ARBA" id="ARBA00002607"/>
    </source>
</evidence>
<evidence type="ECO:0000256" key="5">
    <source>
        <dbReference type="ARBA" id="ARBA00022516"/>
    </source>
</evidence>
<accession>A0A099W7N8</accession>
<dbReference type="SMART" id="SM00822">
    <property type="entry name" value="PKS_KR"/>
    <property type="match status" value="1"/>
</dbReference>
<dbReference type="InterPro" id="IPR050259">
    <property type="entry name" value="SDR"/>
</dbReference>
<comment type="catalytic activity">
    <reaction evidence="11 14">
        <text>a (3R)-hydroxyacyl-[ACP] + NADP(+) = a 3-oxoacyl-[ACP] + NADPH + H(+)</text>
        <dbReference type="Rhea" id="RHEA:17397"/>
        <dbReference type="Rhea" id="RHEA-COMP:9916"/>
        <dbReference type="Rhea" id="RHEA-COMP:9945"/>
        <dbReference type="ChEBI" id="CHEBI:15378"/>
        <dbReference type="ChEBI" id="CHEBI:57783"/>
        <dbReference type="ChEBI" id="CHEBI:58349"/>
        <dbReference type="ChEBI" id="CHEBI:78776"/>
        <dbReference type="ChEBI" id="CHEBI:78827"/>
        <dbReference type="EC" id="1.1.1.100"/>
    </reaction>
</comment>
<dbReference type="GO" id="GO:0051287">
    <property type="term" value="F:NAD binding"/>
    <property type="evidence" value="ECO:0007669"/>
    <property type="project" value="UniProtKB-UniRule"/>
</dbReference>
<keyword evidence="6 14" id="KW-0276">Fatty acid metabolism</keyword>
<evidence type="ECO:0000313" key="16">
    <source>
        <dbReference type="EMBL" id="KGL41759.1"/>
    </source>
</evidence>
<sequence>MTLTDKVAVVTGGSRGIGREIVMTLAKQGAKVFFNYNGSQEAAEAIVSEIVAAGGEASAMKANVAVEEDVQALFKEAVDKYGRIDILVNNAGITRDNLLMRMKVDEWDAVIDTNLKGVFLCSKAVSRTMMKQRYGKIINITSVVGITGNAGQANYVASKAGVIGLTKTTARELATRGINVNAVAPGFIATEMTDELDETTKEAMLAQIPLGKYGSVEDVANAVLFLASDVSSYMTGQTVAIDGGMTM</sequence>
<keyword evidence="7 13" id="KW-0521">NADP</keyword>
<dbReference type="PANTHER" id="PTHR42879">
    <property type="entry name" value="3-OXOACYL-(ACYL-CARRIER-PROTEIN) REDUCTASE"/>
    <property type="match status" value="1"/>
</dbReference>
<evidence type="ECO:0000256" key="10">
    <source>
        <dbReference type="ARBA" id="ARBA00023160"/>
    </source>
</evidence>
<organism evidence="16 17">
    <name type="scientific">Listeria booriae</name>
    <dbReference type="NCBI Taxonomy" id="1552123"/>
    <lineage>
        <taxon>Bacteria</taxon>
        <taxon>Bacillati</taxon>
        <taxon>Bacillota</taxon>
        <taxon>Bacilli</taxon>
        <taxon>Bacillales</taxon>
        <taxon>Listeriaceae</taxon>
        <taxon>Listeria</taxon>
    </lineage>
</organism>
<dbReference type="RefSeq" id="WP_036085622.1">
    <property type="nucleotide sequence ID" value="NZ_CBCSHQ010000023.1"/>
</dbReference>
<comment type="pathway">
    <text evidence="2 14">Lipid metabolism; fatty acid biosynthesis.</text>
</comment>
<dbReference type="AlphaFoldDB" id="A0A099W7N8"/>
<dbReference type="GeneID" id="58717303"/>
<dbReference type="NCBIfam" id="NF009466">
    <property type="entry name" value="PRK12826.1-2"/>
    <property type="match status" value="1"/>
</dbReference>
<evidence type="ECO:0000313" key="17">
    <source>
        <dbReference type="Proteomes" id="UP000029844"/>
    </source>
</evidence>
<feature type="active site" description="Proton acceptor" evidence="12">
    <location>
        <position position="155"/>
    </location>
</feature>
<dbReference type="PROSITE" id="PS00061">
    <property type="entry name" value="ADH_SHORT"/>
    <property type="match status" value="1"/>
</dbReference>
<dbReference type="PANTHER" id="PTHR42879:SF2">
    <property type="entry name" value="3-OXOACYL-[ACYL-CARRIER-PROTEIN] REDUCTASE FABG"/>
    <property type="match status" value="1"/>
</dbReference>
<dbReference type="InterPro" id="IPR020904">
    <property type="entry name" value="Sc_DH/Rdtase_CS"/>
</dbReference>
<feature type="binding site" evidence="13">
    <location>
        <begin position="155"/>
        <end position="159"/>
    </location>
    <ligand>
        <name>NADP(+)</name>
        <dbReference type="ChEBI" id="CHEBI:58349"/>
    </ligand>
</feature>
<dbReference type="PRINTS" id="PR00080">
    <property type="entry name" value="SDRFAMILY"/>
</dbReference>
<comment type="subunit">
    <text evidence="4 14">Homotetramer.</text>
</comment>
<feature type="binding site" evidence="13">
    <location>
        <begin position="63"/>
        <end position="64"/>
    </location>
    <ligand>
        <name>NADP(+)</name>
        <dbReference type="ChEBI" id="CHEBI:58349"/>
    </ligand>
</feature>
<dbReference type="OrthoDB" id="9803333at2"/>
<keyword evidence="8 14" id="KW-0560">Oxidoreductase</keyword>
<comment type="function">
    <text evidence="1 14">Catalyzes the NADPH-dependent reduction of beta-ketoacyl-ACP substrates to beta-hydroxyacyl-ACP products, the first reductive step in the elongation cycle of fatty acid biosynthesis.</text>
</comment>
<dbReference type="Gene3D" id="3.40.50.720">
    <property type="entry name" value="NAD(P)-binding Rossmann-like Domain"/>
    <property type="match status" value="1"/>
</dbReference>
<evidence type="ECO:0000256" key="13">
    <source>
        <dbReference type="PIRSR" id="PIRSR611284-2"/>
    </source>
</evidence>
<dbReference type="EMBL" id="JNFA01000019">
    <property type="protein sequence ID" value="KGL41759.1"/>
    <property type="molecule type" value="Genomic_DNA"/>
</dbReference>
<dbReference type="NCBIfam" id="NF005559">
    <property type="entry name" value="PRK07231.1"/>
    <property type="match status" value="1"/>
</dbReference>
<feature type="domain" description="Ketoreductase" evidence="15">
    <location>
        <begin position="6"/>
        <end position="186"/>
    </location>
</feature>
<dbReference type="CDD" id="cd05333">
    <property type="entry name" value="BKR_SDR_c"/>
    <property type="match status" value="1"/>
</dbReference>
<dbReference type="GO" id="GO:0004316">
    <property type="term" value="F:3-oxoacyl-[acyl-carrier-protein] reductase (NADPH) activity"/>
    <property type="evidence" value="ECO:0007669"/>
    <property type="project" value="UniProtKB-UniRule"/>
</dbReference>
<evidence type="ECO:0000256" key="6">
    <source>
        <dbReference type="ARBA" id="ARBA00022832"/>
    </source>
</evidence>
<evidence type="ECO:0000256" key="2">
    <source>
        <dbReference type="ARBA" id="ARBA00005194"/>
    </source>
</evidence>
<evidence type="ECO:0000256" key="14">
    <source>
        <dbReference type="RuleBase" id="RU366074"/>
    </source>
</evidence>
<evidence type="ECO:0000256" key="7">
    <source>
        <dbReference type="ARBA" id="ARBA00022857"/>
    </source>
</evidence>
<keyword evidence="17" id="KW-1185">Reference proteome</keyword>
<dbReference type="FunFam" id="3.40.50.720:FF:000037">
    <property type="entry name" value="3-oxoacyl-[acyl-carrier-protein] reductase FabG"/>
    <property type="match status" value="1"/>
</dbReference>
<dbReference type="Proteomes" id="UP000029844">
    <property type="component" value="Unassembled WGS sequence"/>
</dbReference>
<proteinExistence type="inferred from homology"/>
<keyword evidence="5 14" id="KW-0444">Lipid biosynthesis</keyword>
<dbReference type="InterPro" id="IPR011284">
    <property type="entry name" value="3oxo_ACP_reduc"/>
</dbReference>
<evidence type="ECO:0000256" key="3">
    <source>
        <dbReference type="ARBA" id="ARBA00006484"/>
    </source>
</evidence>
<dbReference type="EC" id="1.1.1.100" evidence="14"/>
<dbReference type="STRING" id="1552123.EP57_07915"/>
<evidence type="ECO:0000256" key="4">
    <source>
        <dbReference type="ARBA" id="ARBA00011881"/>
    </source>
</evidence>
<gene>
    <name evidence="16" type="ORF">EP57_07915</name>
</gene>
<dbReference type="GO" id="GO:0006633">
    <property type="term" value="P:fatty acid biosynthetic process"/>
    <property type="evidence" value="ECO:0007669"/>
    <property type="project" value="UniProtKB-UniPathway"/>
</dbReference>
<comment type="similarity">
    <text evidence="3 14">Belongs to the short-chain dehydrogenases/reductases (SDR) family.</text>
</comment>
<evidence type="ECO:0000256" key="8">
    <source>
        <dbReference type="ARBA" id="ARBA00023002"/>
    </source>
</evidence>
<feature type="binding site" evidence="13">
    <location>
        <position position="90"/>
    </location>
    <ligand>
        <name>NADP(+)</name>
        <dbReference type="ChEBI" id="CHEBI:58349"/>
    </ligand>
</feature>
<comment type="caution">
    <text evidence="16">The sequence shown here is derived from an EMBL/GenBank/DDBJ whole genome shotgun (WGS) entry which is preliminary data.</text>
</comment>
<evidence type="ECO:0000259" key="15">
    <source>
        <dbReference type="SMART" id="SM00822"/>
    </source>
</evidence>
<dbReference type="Pfam" id="PF13561">
    <property type="entry name" value="adh_short_C2"/>
    <property type="match status" value="1"/>
</dbReference>
<reference evidence="16 17" key="1">
    <citation type="submission" date="2014-05" db="EMBL/GenBank/DDBJ databases">
        <title>Novel Listeriaceae from food processing environments.</title>
        <authorList>
            <person name="den Bakker H.C."/>
        </authorList>
    </citation>
    <scope>NUCLEOTIDE SEQUENCE [LARGE SCALE GENOMIC DNA]</scope>
    <source>
        <strain evidence="16 17">FSL A5-0281</strain>
    </source>
</reference>
<evidence type="ECO:0000256" key="12">
    <source>
        <dbReference type="PIRSR" id="PIRSR611284-1"/>
    </source>
</evidence>
<feature type="binding site" evidence="13">
    <location>
        <begin position="12"/>
        <end position="15"/>
    </location>
    <ligand>
        <name>NADP(+)</name>
        <dbReference type="ChEBI" id="CHEBI:58349"/>
    </ligand>
</feature>
<keyword evidence="10 14" id="KW-0275">Fatty acid biosynthesis</keyword>
<evidence type="ECO:0000256" key="11">
    <source>
        <dbReference type="ARBA" id="ARBA00048508"/>
    </source>
</evidence>